<reference evidence="2 3" key="1">
    <citation type="journal article" date="2019" name="Genome Biol. Evol.">
        <title>Toxin and genome evolution in a Drosophila defensive symbiosis.</title>
        <authorList>
            <person name="Ballinger M.J."/>
            <person name="Gawryluk R.M."/>
            <person name="Perlman S.J."/>
        </authorList>
    </citation>
    <scope>NUCLEOTIDE SEQUENCE [LARGE SCALE GENOMIC DNA]</scope>
    <source>
        <strain evidence="3">sNeo</strain>
    </source>
</reference>
<accession>A0A3S0TY67</accession>
<proteinExistence type="predicted"/>
<evidence type="ECO:0000256" key="1">
    <source>
        <dbReference type="SAM" id="Phobius"/>
    </source>
</evidence>
<evidence type="ECO:0000313" key="2">
    <source>
        <dbReference type="EMBL" id="RUP77147.1"/>
    </source>
</evidence>
<evidence type="ECO:0000313" key="3">
    <source>
        <dbReference type="Proteomes" id="UP000274545"/>
    </source>
</evidence>
<sequence>MLLQLILVAGNPLVLSSILSTIGLTISLTTSFFSLSLRPFKALSILSIKSLELEIESIISDND</sequence>
<keyword evidence="1" id="KW-0472">Membrane</keyword>
<dbReference type="EMBL" id="RAHC01000003">
    <property type="protein sequence ID" value="RUP77147.1"/>
    <property type="molecule type" value="Genomic_DNA"/>
</dbReference>
<keyword evidence="1" id="KW-0812">Transmembrane</keyword>
<dbReference type="AlphaFoldDB" id="A0A3S0TY67"/>
<keyword evidence="1" id="KW-1133">Transmembrane helix</keyword>
<dbReference type="RefSeq" id="WP_127092845.1">
    <property type="nucleotide sequence ID" value="NZ_RAHC01000003.1"/>
</dbReference>
<feature type="transmembrane region" description="Helical" evidence="1">
    <location>
        <begin position="12"/>
        <end position="35"/>
    </location>
</feature>
<dbReference type="Proteomes" id="UP000274545">
    <property type="component" value="Unassembled WGS sequence"/>
</dbReference>
<organism evidence="2 3">
    <name type="scientific">Spiroplasma poulsonii</name>
    <dbReference type="NCBI Taxonomy" id="2138"/>
    <lineage>
        <taxon>Bacteria</taxon>
        <taxon>Bacillati</taxon>
        <taxon>Mycoplasmatota</taxon>
        <taxon>Mollicutes</taxon>
        <taxon>Entomoplasmatales</taxon>
        <taxon>Spiroplasmataceae</taxon>
        <taxon>Spiroplasma</taxon>
    </lineage>
</organism>
<comment type="caution">
    <text evidence="2">The sequence shown here is derived from an EMBL/GenBank/DDBJ whole genome shotgun (WGS) entry which is preliminary data.</text>
</comment>
<gene>
    <name evidence="2" type="ORF">D6D54_04170</name>
</gene>
<protein>
    <submittedName>
        <fullName evidence="2">Uncharacterized protein</fullName>
    </submittedName>
</protein>
<name>A0A3S0TY67_9MOLU</name>